<dbReference type="AlphaFoldDB" id="A0A6N7WY01"/>
<accession>A0A6N7WY01</accession>
<protein>
    <recommendedName>
        <fullName evidence="1">DUF6873 domain-containing protein</fullName>
    </recommendedName>
</protein>
<dbReference type="Pfam" id="PF21778">
    <property type="entry name" value="DUF6873"/>
    <property type="match status" value="1"/>
</dbReference>
<keyword evidence="3" id="KW-1185">Reference proteome</keyword>
<feature type="domain" description="DUF6873" evidence="1">
    <location>
        <begin position="31"/>
        <end position="260"/>
    </location>
</feature>
<dbReference type="RefSeq" id="WP_154537141.1">
    <property type="nucleotide sequence ID" value="NZ_VUNE01000001.1"/>
</dbReference>
<dbReference type="InterPro" id="IPR049238">
    <property type="entry name" value="DUF6873"/>
</dbReference>
<evidence type="ECO:0000313" key="2">
    <source>
        <dbReference type="EMBL" id="MST61755.1"/>
    </source>
</evidence>
<sequence>MKKVVVVRKKVVIELGVIMSNGIFNRNTFCIVDYRMDEKIKQTLFDCGISKIIPSFRNDKVYDAINGHVDISLYYDGSVFISAPEAFDYYDSFFIELGIKKPLLMGRKTLSEKYPNNVFYNVCSVGGVHIGNFDFTDESISDRINKVNCDSKVINVKQGYANCSILAVDERSFITADNGIYKKLVEENFDVLKISSGGISLFDMDYGFIGGASATYKEYVFFFGDLDEHPDHARIKEFVTERGKKIISLGKGNLVDYGSMYIFDNI</sequence>
<name>A0A6N7WY01_9FIRM</name>
<gene>
    <name evidence="2" type="ORF">FYJ71_02050</name>
</gene>
<reference evidence="2 3" key="1">
    <citation type="submission" date="2019-08" db="EMBL/GenBank/DDBJ databases">
        <title>In-depth cultivation of the pig gut microbiome towards novel bacterial diversity and tailored functional studies.</title>
        <authorList>
            <person name="Wylensek D."/>
            <person name="Hitch T.C.A."/>
            <person name="Clavel T."/>
        </authorList>
    </citation>
    <scope>NUCLEOTIDE SEQUENCE [LARGE SCALE GENOMIC DNA]</scope>
    <source>
        <strain evidence="2 3">WCA-SAB-591-4A-A</strain>
    </source>
</reference>
<evidence type="ECO:0000313" key="3">
    <source>
        <dbReference type="Proteomes" id="UP000440713"/>
    </source>
</evidence>
<dbReference type="EMBL" id="VUNE01000001">
    <property type="protein sequence ID" value="MST61755.1"/>
    <property type="molecule type" value="Genomic_DNA"/>
</dbReference>
<proteinExistence type="predicted"/>
<evidence type="ECO:0000259" key="1">
    <source>
        <dbReference type="Pfam" id="PF21778"/>
    </source>
</evidence>
<organism evidence="2 3">
    <name type="scientific">Peptostreptococcus porci</name>
    <dbReference type="NCBI Taxonomy" id="2652282"/>
    <lineage>
        <taxon>Bacteria</taxon>
        <taxon>Bacillati</taxon>
        <taxon>Bacillota</taxon>
        <taxon>Clostridia</taxon>
        <taxon>Peptostreptococcales</taxon>
        <taxon>Peptostreptococcaceae</taxon>
        <taxon>Peptostreptococcus</taxon>
    </lineage>
</organism>
<dbReference type="Proteomes" id="UP000440713">
    <property type="component" value="Unassembled WGS sequence"/>
</dbReference>
<comment type="caution">
    <text evidence="2">The sequence shown here is derived from an EMBL/GenBank/DDBJ whole genome shotgun (WGS) entry which is preliminary data.</text>
</comment>